<gene>
    <name evidence="1" type="ORF">Micbo1qcDRAFT_5422</name>
</gene>
<sequence length="82" mass="9148">MRVCATRLTGLYPLTTVSCSTRSCFHGLQPSSRHIRFRGPWDPVLRWMGKSLMTRSVVSPQTHTLPRTFAGSMTQLCPGISP</sequence>
<protein>
    <submittedName>
        <fullName evidence="1">Uncharacterized protein</fullName>
    </submittedName>
</protein>
<name>A0A136JJ09_9PEZI</name>
<dbReference type="InParanoid" id="A0A136JJ09"/>
<proteinExistence type="predicted"/>
<organism evidence="1 2">
    <name type="scientific">Microdochium bolleyi</name>
    <dbReference type="NCBI Taxonomy" id="196109"/>
    <lineage>
        <taxon>Eukaryota</taxon>
        <taxon>Fungi</taxon>
        <taxon>Dikarya</taxon>
        <taxon>Ascomycota</taxon>
        <taxon>Pezizomycotina</taxon>
        <taxon>Sordariomycetes</taxon>
        <taxon>Xylariomycetidae</taxon>
        <taxon>Xylariales</taxon>
        <taxon>Microdochiaceae</taxon>
        <taxon>Microdochium</taxon>
    </lineage>
</organism>
<evidence type="ECO:0000313" key="2">
    <source>
        <dbReference type="Proteomes" id="UP000070501"/>
    </source>
</evidence>
<dbReference type="PROSITE" id="PS51257">
    <property type="entry name" value="PROKAR_LIPOPROTEIN"/>
    <property type="match status" value="1"/>
</dbReference>
<dbReference type="AlphaFoldDB" id="A0A136JJ09"/>
<evidence type="ECO:0000313" key="1">
    <source>
        <dbReference type="EMBL" id="KXJ97108.1"/>
    </source>
</evidence>
<dbReference type="EMBL" id="KQ964245">
    <property type="protein sequence ID" value="KXJ97108.1"/>
    <property type="molecule type" value="Genomic_DNA"/>
</dbReference>
<dbReference type="Proteomes" id="UP000070501">
    <property type="component" value="Unassembled WGS sequence"/>
</dbReference>
<accession>A0A136JJ09</accession>
<reference evidence="2" key="1">
    <citation type="submission" date="2016-02" db="EMBL/GenBank/DDBJ databases">
        <title>Draft genome sequence of Microdochium bolleyi, a fungal endophyte of beachgrass.</title>
        <authorList>
            <consortium name="DOE Joint Genome Institute"/>
            <person name="David A.S."/>
            <person name="May G."/>
            <person name="Haridas S."/>
            <person name="Lim J."/>
            <person name="Wang M."/>
            <person name="Labutti K."/>
            <person name="Lipzen A."/>
            <person name="Barry K."/>
            <person name="Grigoriev I.V."/>
        </authorList>
    </citation>
    <scope>NUCLEOTIDE SEQUENCE [LARGE SCALE GENOMIC DNA]</scope>
    <source>
        <strain evidence="2">J235TASD1</strain>
    </source>
</reference>
<keyword evidence="2" id="KW-1185">Reference proteome</keyword>